<organism evidence="3 4">
    <name type="scientific">Clohesyomyces aquaticus</name>
    <dbReference type="NCBI Taxonomy" id="1231657"/>
    <lineage>
        <taxon>Eukaryota</taxon>
        <taxon>Fungi</taxon>
        <taxon>Dikarya</taxon>
        <taxon>Ascomycota</taxon>
        <taxon>Pezizomycotina</taxon>
        <taxon>Dothideomycetes</taxon>
        <taxon>Pleosporomycetidae</taxon>
        <taxon>Pleosporales</taxon>
        <taxon>Lindgomycetaceae</taxon>
        <taxon>Clohesyomyces</taxon>
    </lineage>
</organism>
<dbReference type="InterPro" id="IPR020849">
    <property type="entry name" value="Small_GTPase_Ras-type"/>
</dbReference>
<dbReference type="SMART" id="SM00173">
    <property type="entry name" value="RAS"/>
    <property type="match status" value="1"/>
</dbReference>
<dbReference type="Gene3D" id="3.40.50.300">
    <property type="entry name" value="P-loop containing nucleotide triphosphate hydrolases"/>
    <property type="match status" value="1"/>
</dbReference>
<evidence type="ECO:0000313" key="3">
    <source>
        <dbReference type="EMBL" id="ORY15560.1"/>
    </source>
</evidence>
<dbReference type="PRINTS" id="PR00449">
    <property type="entry name" value="RASTRNSFRMNG"/>
</dbReference>
<dbReference type="GO" id="GO:0003924">
    <property type="term" value="F:GTPase activity"/>
    <property type="evidence" value="ECO:0007669"/>
    <property type="project" value="InterPro"/>
</dbReference>
<evidence type="ECO:0000256" key="1">
    <source>
        <dbReference type="ARBA" id="ARBA00022741"/>
    </source>
</evidence>
<protein>
    <submittedName>
        <fullName evidence="3">p-loop containing nucleoside triphosphate hydrolase protein</fullName>
    </submittedName>
</protein>
<sequence length="253" mass="28521">MGCIRGTTRIARPYSRIISTSSLLSSYKLRKVGFLRDGMPSAPPLAVPPSKPLKEYIILFAGDQGVGKSDIILRFVLGNNYIFDSFDPYFGEEGYRKIVTTPDGTSVLQLTKASAALVLMYSIRDRKTFDQLVDIHDRIMKVVKEEGKKDSYPILLAGNKGDDESKRTVSIYEGELQAREWLCGFMECSDKTLEDVEGVFEYIIGEVRKLEAGPVHEVVATRKRLGVVWNRALEECRAWVGRMRRAMRGVSVR</sequence>
<dbReference type="SMART" id="SM00175">
    <property type="entry name" value="RAB"/>
    <property type="match status" value="1"/>
</dbReference>
<dbReference type="SUPFAM" id="SSF52540">
    <property type="entry name" value="P-loop containing nucleoside triphosphate hydrolases"/>
    <property type="match status" value="1"/>
</dbReference>
<dbReference type="PROSITE" id="PS51419">
    <property type="entry name" value="RAB"/>
    <property type="match status" value="1"/>
</dbReference>
<dbReference type="OrthoDB" id="18798at2759"/>
<dbReference type="Pfam" id="PF00071">
    <property type="entry name" value="Ras"/>
    <property type="match status" value="1"/>
</dbReference>
<dbReference type="InterPro" id="IPR001806">
    <property type="entry name" value="Small_GTPase"/>
</dbReference>
<name>A0A1Y1ZZF1_9PLEO</name>
<evidence type="ECO:0000313" key="4">
    <source>
        <dbReference type="Proteomes" id="UP000193144"/>
    </source>
</evidence>
<keyword evidence="2" id="KW-0342">GTP-binding</keyword>
<dbReference type="PANTHER" id="PTHR24070">
    <property type="entry name" value="RAS, DI-RAS, AND RHEB FAMILY MEMBERS OF SMALL GTPASE SUPERFAMILY"/>
    <property type="match status" value="1"/>
</dbReference>
<dbReference type="STRING" id="1231657.A0A1Y1ZZF1"/>
<proteinExistence type="predicted"/>
<keyword evidence="1" id="KW-0547">Nucleotide-binding</keyword>
<accession>A0A1Y1ZZF1</accession>
<dbReference type="AlphaFoldDB" id="A0A1Y1ZZF1"/>
<gene>
    <name evidence="3" type="ORF">BCR34DRAFT_558583</name>
</gene>
<dbReference type="EMBL" id="MCFA01000024">
    <property type="protein sequence ID" value="ORY15560.1"/>
    <property type="molecule type" value="Genomic_DNA"/>
</dbReference>
<dbReference type="PROSITE" id="PS51421">
    <property type="entry name" value="RAS"/>
    <property type="match status" value="1"/>
</dbReference>
<dbReference type="Proteomes" id="UP000193144">
    <property type="component" value="Unassembled WGS sequence"/>
</dbReference>
<evidence type="ECO:0000256" key="2">
    <source>
        <dbReference type="ARBA" id="ARBA00023134"/>
    </source>
</evidence>
<dbReference type="GO" id="GO:0005525">
    <property type="term" value="F:GTP binding"/>
    <property type="evidence" value="ECO:0007669"/>
    <property type="project" value="UniProtKB-KW"/>
</dbReference>
<keyword evidence="3" id="KW-0378">Hydrolase</keyword>
<dbReference type="GO" id="GO:0007165">
    <property type="term" value="P:signal transduction"/>
    <property type="evidence" value="ECO:0007669"/>
    <property type="project" value="InterPro"/>
</dbReference>
<comment type="caution">
    <text evidence="3">The sequence shown here is derived from an EMBL/GenBank/DDBJ whole genome shotgun (WGS) entry which is preliminary data.</text>
</comment>
<dbReference type="InterPro" id="IPR027417">
    <property type="entry name" value="P-loop_NTPase"/>
</dbReference>
<dbReference type="GO" id="GO:0016020">
    <property type="term" value="C:membrane"/>
    <property type="evidence" value="ECO:0007669"/>
    <property type="project" value="InterPro"/>
</dbReference>
<keyword evidence="4" id="KW-1185">Reference proteome</keyword>
<reference evidence="3 4" key="1">
    <citation type="submission" date="2016-07" db="EMBL/GenBank/DDBJ databases">
        <title>Pervasive Adenine N6-methylation of Active Genes in Fungi.</title>
        <authorList>
            <consortium name="DOE Joint Genome Institute"/>
            <person name="Mondo S.J."/>
            <person name="Dannebaum R.O."/>
            <person name="Kuo R.C."/>
            <person name="Labutti K."/>
            <person name="Haridas S."/>
            <person name="Kuo A."/>
            <person name="Salamov A."/>
            <person name="Ahrendt S.R."/>
            <person name="Lipzen A."/>
            <person name="Sullivan W."/>
            <person name="Andreopoulos W.B."/>
            <person name="Clum A."/>
            <person name="Lindquist E."/>
            <person name="Daum C."/>
            <person name="Ramamoorthy G.K."/>
            <person name="Gryganskyi A."/>
            <person name="Culley D."/>
            <person name="Magnuson J.K."/>
            <person name="James T.Y."/>
            <person name="O'Malley M.A."/>
            <person name="Stajich J.E."/>
            <person name="Spatafora J.W."/>
            <person name="Visel A."/>
            <person name="Grigoriev I.V."/>
        </authorList>
    </citation>
    <scope>NUCLEOTIDE SEQUENCE [LARGE SCALE GENOMIC DNA]</scope>
    <source>
        <strain evidence="3 4">CBS 115471</strain>
    </source>
</reference>